<feature type="compositionally biased region" description="Low complexity" evidence="1">
    <location>
        <begin position="106"/>
        <end position="122"/>
    </location>
</feature>
<dbReference type="EMBL" id="CADCTL010000162">
    <property type="protein sequence ID" value="CAA9254591.1"/>
    <property type="molecule type" value="Genomic_DNA"/>
</dbReference>
<gene>
    <name evidence="2" type="ORF">AVDCRST_MAG04-2298</name>
</gene>
<name>A0A6J4IL15_9PROT</name>
<organism evidence="2">
    <name type="scientific">uncultured Acetobacteraceae bacterium</name>
    <dbReference type="NCBI Taxonomy" id="169975"/>
    <lineage>
        <taxon>Bacteria</taxon>
        <taxon>Pseudomonadati</taxon>
        <taxon>Pseudomonadota</taxon>
        <taxon>Alphaproteobacteria</taxon>
        <taxon>Acetobacterales</taxon>
        <taxon>Acetobacteraceae</taxon>
        <taxon>environmental samples</taxon>
    </lineage>
</organism>
<feature type="compositionally biased region" description="Basic residues" evidence="1">
    <location>
        <begin position="183"/>
        <end position="196"/>
    </location>
</feature>
<feature type="non-terminal residue" evidence="2">
    <location>
        <position position="245"/>
    </location>
</feature>
<dbReference type="AlphaFoldDB" id="A0A6J4IL15"/>
<proteinExistence type="predicted"/>
<feature type="non-terminal residue" evidence="2">
    <location>
        <position position="1"/>
    </location>
</feature>
<feature type="compositionally biased region" description="Basic and acidic residues" evidence="1">
    <location>
        <begin position="41"/>
        <end position="56"/>
    </location>
</feature>
<feature type="compositionally biased region" description="Basic residues" evidence="1">
    <location>
        <begin position="1"/>
        <end position="17"/>
    </location>
</feature>
<feature type="compositionally biased region" description="Basic residues" evidence="1">
    <location>
        <begin position="57"/>
        <end position="83"/>
    </location>
</feature>
<evidence type="ECO:0000256" key="1">
    <source>
        <dbReference type="SAM" id="MobiDB-lite"/>
    </source>
</evidence>
<evidence type="ECO:0000313" key="2">
    <source>
        <dbReference type="EMBL" id="CAA9254591.1"/>
    </source>
</evidence>
<accession>A0A6J4IL15</accession>
<sequence length="245" mass="27276">DRARPLPRRRFGRLRRLPRAEQPVTHRRAGRAASRYRPQRRRQDHDDGRHHRQDPPHRRRGAVPRPRPHAAGRGRHRHPRHRPQVPEAHGVRRLDGVREPRTGAEGAPRPRGLPALGALRRGGPPHRSCAGRDRPCLPLAGPRRHPLARPAAMAGDRDAADAGPGTPAGGRARGRHDRPGDRAHRRPPPPHRRRAQRGGGGARPRIRPGAGPPRHRAARGQRAVGRQHRPRAERPARGRSVPGAL</sequence>
<feature type="compositionally biased region" description="Basic residues" evidence="1">
    <location>
        <begin position="213"/>
        <end position="229"/>
    </location>
</feature>
<protein>
    <submittedName>
        <fullName evidence="2">Urea ABC transporter, ATPase protein UrtD</fullName>
    </submittedName>
</protein>
<feature type="region of interest" description="Disordered" evidence="1">
    <location>
        <begin position="1"/>
        <end position="245"/>
    </location>
</feature>
<feature type="compositionally biased region" description="Basic and acidic residues" evidence="1">
    <location>
        <begin position="89"/>
        <end position="102"/>
    </location>
</feature>
<reference evidence="2" key="1">
    <citation type="submission" date="2020-02" db="EMBL/GenBank/DDBJ databases">
        <authorList>
            <person name="Meier V. D."/>
        </authorList>
    </citation>
    <scope>NUCLEOTIDE SEQUENCE</scope>
    <source>
        <strain evidence="2">AVDCRST_MAG04</strain>
    </source>
</reference>